<evidence type="ECO:0000313" key="2">
    <source>
        <dbReference type="Proteomes" id="UP001497444"/>
    </source>
</evidence>
<evidence type="ECO:0000313" key="1">
    <source>
        <dbReference type="EMBL" id="CAK9254278.1"/>
    </source>
</evidence>
<proteinExistence type="predicted"/>
<organism evidence="1 2">
    <name type="scientific">Sphagnum jensenii</name>
    <dbReference type="NCBI Taxonomy" id="128206"/>
    <lineage>
        <taxon>Eukaryota</taxon>
        <taxon>Viridiplantae</taxon>
        <taxon>Streptophyta</taxon>
        <taxon>Embryophyta</taxon>
        <taxon>Bryophyta</taxon>
        <taxon>Sphagnophytina</taxon>
        <taxon>Sphagnopsida</taxon>
        <taxon>Sphagnales</taxon>
        <taxon>Sphagnaceae</taxon>
        <taxon>Sphagnum</taxon>
    </lineage>
</organism>
<protein>
    <submittedName>
        <fullName evidence="1">Uncharacterized protein</fullName>
    </submittedName>
</protein>
<keyword evidence="2" id="KW-1185">Reference proteome</keyword>
<gene>
    <name evidence="1" type="ORF">CSSPJE1EN1_LOCUS29656</name>
</gene>
<dbReference type="Proteomes" id="UP001497444">
    <property type="component" value="Unassembled WGS sequence"/>
</dbReference>
<name>A0ABP0VKC0_9BRYO</name>
<accession>A0ABP0VKC0</accession>
<dbReference type="EMBL" id="CAXAQS010001004">
    <property type="protein sequence ID" value="CAK9254278.1"/>
    <property type="molecule type" value="Genomic_DNA"/>
</dbReference>
<sequence>MQRAKTHTTIAARRADFQHRYLQELDQYATGEYTSGETKGHPVGTDINVNIKKKFLLLEQKDSAAVVAFRFDGPDSIGLDGYLFFKKEGIWKLGNAKLTLASDEAIIAHFNTHKVDFEQLRHKVLDRLQSTKPESRDTLNIASEVKPDLRRLLIQSVHTGQNGCEECMEFLIGGVLDNTVGYYYFTDKKYVPAMSPDRLIMLREIGHGWYVFKTT</sequence>
<comment type="caution">
    <text evidence="1">The sequence shown here is derived from an EMBL/GenBank/DDBJ whole genome shotgun (WGS) entry which is preliminary data.</text>
</comment>
<reference evidence="1" key="1">
    <citation type="submission" date="2024-02" db="EMBL/GenBank/DDBJ databases">
        <authorList>
            <consortium name="ELIXIR-Norway"/>
            <consortium name="Elixir Norway"/>
        </authorList>
    </citation>
    <scope>NUCLEOTIDE SEQUENCE</scope>
</reference>